<feature type="non-terminal residue" evidence="4">
    <location>
        <position position="61"/>
    </location>
</feature>
<dbReference type="GO" id="GO:0006511">
    <property type="term" value="P:ubiquitin-dependent protein catabolic process"/>
    <property type="evidence" value="ECO:0007669"/>
    <property type="project" value="TreeGrafter"/>
</dbReference>
<keyword evidence="1" id="KW-0677">Repeat</keyword>
<dbReference type="InterPro" id="IPR036770">
    <property type="entry name" value="Ankyrin_rpt-contain_sf"/>
</dbReference>
<dbReference type="Gene3D" id="1.25.40.20">
    <property type="entry name" value="Ankyrin repeat-containing domain"/>
    <property type="match status" value="1"/>
</dbReference>
<dbReference type="EMBL" id="MCFG01000417">
    <property type="protein sequence ID" value="ORX69347.1"/>
    <property type="molecule type" value="Genomic_DNA"/>
</dbReference>
<dbReference type="SUPFAM" id="SSF48403">
    <property type="entry name" value="Ankyrin repeat"/>
    <property type="match status" value="1"/>
</dbReference>
<dbReference type="GO" id="GO:0000151">
    <property type="term" value="C:ubiquitin ligase complex"/>
    <property type="evidence" value="ECO:0007669"/>
    <property type="project" value="TreeGrafter"/>
</dbReference>
<gene>
    <name evidence="4" type="ORF">BCR32DRAFT_181544</name>
</gene>
<dbReference type="PROSITE" id="PS50297">
    <property type="entry name" value="ANK_REP_REGION"/>
    <property type="match status" value="1"/>
</dbReference>
<evidence type="ECO:0000313" key="4">
    <source>
        <dbReference type="EMBL" id="ORX69347.1"/>
    </source>
</evidence>
<dbReference type="SMART" id="SM00248">
    <property type="entry name" value="ANK"/>
    <property type="match status" value="1"/>
</dbReference>
<keyword evidence="2 3" id="KW-0040">ANK repeat</keyword>
<dbReference type="PANTHER" id="PTHR24173">
    <property type="entry name" value="ANKYRIN REPEAT CONTAINING"/>
    <property type="match status" value="1"/>
</dbReference>
<dbReference type="InterPro" id="IPR002110">
    <property type="entry name" value="Ankyrin_rpt"/>
</dbReference>
<feature type="repeat" description="ANK" evidence="3">
    <location>
        <begin position="22"/>
        <end position="54"/>
    </location>
</feature>
<dbReference type="Pfam" id="PF12796">
    <property type="entry name" value="Ank_2"/>
    <property type="match status" value="1"/>
</dbReference>
<accession>A0A1Y1W730</accession>
<dbReference type="OrthoDB" id="6051316at2759"/>
<feature type="non-terminal residue" evidence="4">
    <location>
        <position position="1"/>
    </location>
</feature>
<reference evidence="4 5" key="2">
    <citation type="submission" date="2016-08" db="EMBL/GenBank/DDBJ databases">
        <title>Pervasive Adenine N6-methylation of Active Genes in Fungi.</title>
        <authorList>
            <consortium name="DOE Joint Genome Institute"/>
            <person name="Mondo S.J."/>
            <person name="Dannebaum R.O."/>
            <person name="Kuo R.C."/>
            <person name="Labutti K."/>
            <person name="Haridas S."/>
            <person name="Kuo A."/>
            <person name="Salamov A."/>
            <person name="Ahrendt S.R."/>
            <person name="Lipzen A."/>
            <person name="Sullivan W."/>
            <person name="Andreopoulos W.B."/>
            <person name="Clum A."/>
            <person name="Lindquist E."/>
            <person name="Daum C."/>
            <person name="Ramamoorthy G.K."/>
            <person name="Gryganskyi A."/>
            <person name="Culley D."/>
            <person name="Magnuson J.K."/>
            <person name="James T.Y."/>
            <person name="O'Malley M.A."/>
            <person name="Stajich J.E."/>
            <person name="Spatafora J.W."/>
            <person name="Visel A."/>
            <person name="Grigoriev I.V."/>
        </authorList>
    </citation>
    <scope>NUCLEOTIDE SEQUENCE [LARGE SCALE GENOMIC DNA]</scope>
    <source>
        <strain evidence="4 5">S4</strain>
    </source>
</reference>
<dbReference type="AlphaFoldDB" id="A0A1Y1W730"/>
<organism evidence="4 5">
    <name type="scientific">Anaeromyces robustus</name>
    <dbReference type="NCBI Taxonomy" id="1754192"/>
    <lineage>
        <taxon>Eukaryota</taxon>
        <taxon>Fungi</taxon>
        <taxon>Fungi incertae sedis</taxon>
        <taxon>Chytridiomycota</taxon>
        <taxon>Chytridiomycota incertae sedis</taxon>
        <taxon>Neocallimastigomycetes</taxon>
        <taxon>Neocallimastigales</taxon>
        <taxon>Neocallimastigaceae</taxon>
        <taxon>Anaeromyces</taxon>
    </lineage>
</organism>
<dbReference type="Proteomes" id="UP000193944">
    <property type="component" value="Unassembled WGS sequence"/>
</dbReference>
<evidence type="ECO:0000256" key="1">
    <source>
        <dbReference type="ARBA" id="ARBA00022737"/>
    </source>
</evidence>
<dbReference type="PROSITE" id="PS50088">
    <property type="entry name" value="ANK_REPEAT"/>
    <property type="match status" value="1"/>
</dbReference>
<dbReference type="PANTHER" id="PTHR24173:SF85">
    <property type="entry name" value="PROTEIN FEM-1 HOMOLOG CG6966"/>
    <property type="match status" value="1"/>
</dbReference>
<comment type="caution">
    <text evidence="4">The sequence shown here is derived from an EMBL/GenBank/DDBJ whole genome shotgun (WGS) entry which is preliminary data.</text>
</comment>
<name>A0A1Y1W730_9FUNG</name>
<evidence type="ECO:0000313" key="5">
    <source>
        <dbReference type="Proteomes" id="UP000193944"/>
    </source>
</evidence>
<sequence>NEYIVKHLINHGASIDGKRREYYYTPLHVACNCGNEIMVKYLIEAGVDINKIRGNYDYTLL</sequence>
<reference evidence="4 5" key="1">
    <citation type="submission" date="2016-08" db="EMBL/GenBank/DDBJ databases">
        <title>A Parts List for Fungal Cellulosomes Revealed by Comparative Genomics.</title>
        <authorList>
            <consortium name="DOE Joint Genome Institute"/>
            <person name="Haitjema C.H."/>
            <person name="Gilmore S.P."/>
            <person name="Henske J.K."/>
            <person name="Solomon K.V."/>
            <person name="De Groot R."/>
            <person name="Kuo A."/>
            <person name="Mondo S.J."/>
            <person name="Salamov A.A."/>
            <person name="Labutti K."/>
            <person name="Zhao Z."/>
            <person name="Chiniquy J."/>
            <person name="Barry K."/>
            <person name="Brewer H.M."/>
            <person name="Purvine S.O."/>
            <person name="Wright A.T."/>
            <person name="Boxma B."/>
            <person name="Van Alen T."/>
            <person name="Hackstein J.H."/>
            <person name="Baker S.E."/>
            <person name="Grigoriev I.V."/>
            <person name="O'Malley M.A."/>
        </authorList>
    </citation>
    <scope>NUCLEOTIDE SEQUENCE [LARGE SCALE GENOMIC DNA]</scope>
    <source>
        <strain evidence="4 5">S4</strain>
    </source>
</reference>
<proteinExistence type="predicted"/>
<evidence type="ECO:0000256" key="2">
    <source>
        <dbReference type="ARBA" id="ARBA00023043"/>
    </source>
</evidence>
<evidence type="ECO:0000256" key="3">
    <source>
        <dbReference type="PROSITE-ProRule" id="PRU00023"/>
    </source>
</evidence>
<protein>
    <submittedName>
        <fullName evidence="4">Uncharacterized protein</fullName>
    </submittedName>
</protein>
<keyword evidence="5" id="KW-1185">Reference proteome</keyword>